<dbReference type="InterPro" id="IPR002549">
    <property type="entry name" value="AI-2E-like"/>
</dbReference>
<feature type="transmembrane region" description="Helical" evidence="8">
    <location>
        <begin position="299"/>
        <end position="318"/>
    </location>
</feature>
<dbReference type="Proteomes" id="UP001315967">
    <property type="component" value="Chromosome"/>
</dbReference>
<feature type="transmembrane region" description="Helical" evidence="8">
    <location>
        <begin position="12"/>
        <end position="30"/>
    </location>
</feature>
<keyword evidence="5 8" id="KW-0812">Transmembrane</keyword>
<keyword evidence="10" id="KW-1185">Reference proteome</keyword>
<sequence length="387" mass="43113">MNGRDNRLDQLAIKYLVLIAILAAIVLNYNSVLSYLSTIWRVLSPILSGFVFAFILNLLMTLIEKYLFPTTTDERLIGLRRPLAILLTLLVVLLTVSIILWLIIPQLISAIRITIESLPLVFTMFQNLLARLEEVFPEYDYNAFIAQAGLNWDNVAREITSFANGLVESMISVVASLSSYALNFVIILVISVYALFSKEKLIGQFKRIGKVYLKPLVYSRILYIVQVTTQSFSNFMTGMLIEAVIYGSMVTIGMLIFRFPYAAMIGTISGAFALIPMVGAIISAFIGFLLIMTQSLSQAFLFLLFIIVVQQLESNIIYPRVVGGSIGLPGIWTFIAVTLGGGLLGGVGFFIGVPIASTIYKLLRRDVEVREEINVKIYETQAKEEII</sequence>
<evidence type="ECO:0000256" key="1">
    <source>
        <dbReference type="ARBA" id="ARBA00004651"/>
    </source>
</evidence>
<feature type="transmembrane region" description="Helical" evidence="8">
    <location>
        <begin position="271"/>
        <end position="292"/>
    </location>
</feature>
<evidence type="ECO:0000256" key="3">
    <source>
        <dbReference type="ARBA" id="ARBA00022448"/>
    </source>
</evidence>
<comment type="subcellular location">
    <subcellularLocation>
        <location evidence="1">Cell membrane</location>
        <topology evidence="1">Multi-pass membrane protein</topology>
    </subcellularLocation>
</comment>
<feature type="transmembrane region" description="Helical" evidence="8">
    <location>
        <begin position="330"/>
        <end position="356"/>
    </location>
</feature>
<keyword evidence="3" id="KW-0813">Transport</keyword>
<evidence type="ECO:0000256" key="2">
    <source>
        <dbReference type="ARBA" id="ARBA00009773"/>
    </source>
</evidence>
<dbReference type="PANTHER" id="PTHR21716:SF53">
    <property type="entry name" value="PERMEASE PERM-RELATED"/>
    <property type="match status" value="1"/>
</dbReference>
<evidence type="ECO:0000256" key="8">
    <source>
        <dbReference type="SAM" id="Phobius"/>
    </source>
</evidence>
<feature type="transmembrane region" description="Helical" evidence="8">
    <location>
        <begin position="83"/>
        <end position="104"/>
    </location>
</feature>
<accession>A0ABY5P300</accession>
<evidence type="ECO:0000256" key="5">
    <source>
        <dbReference type="ARBA" id="ARBA00022692"/>
    </source>
</evidence>
<protein>
    <submittedName>
        <fullName evidence="9">AI-2E family transporter</fullName>
    </submittedName>
</protein>
<dbReference type="RefSeq" id="WP_313792324.1">
    <property type="nucleotide sequence ID" value="NZ_CP102453.1"/>
</dbReference>
<keyword evidence="6 8" id="KW-1133">Transmembrane helix</keyword>
<reference evidence="9 10" key="1">
    <citation type="submission" date="2022-08" db="EMBL/GenBank/DDBJ databases">
        <title>Aerococcaceae sp. nov isolated from spoiled eye mask.</title>
        <authorList>
            <person name="Zhou G."/>
            <person name="Xie X.-B."/>
            <person name="Shi Q.-S."/>
            <person name="Wang Y.-S."/>
            <person name="Wen X."/>
            <person name="Peng H."/>
            <person name="Yang X.-J."/>
            <person name="Tao H.-B."/>
            <person name="Huang X.-M."/>
        </authorList>
    </citation>
    <scope>NUCLEOTIDE SEQUENCE [LARGE SCALE GENOMIC DNA]</scope>
    <source>
        <strain evidence="10">DM20194951</strain>
    </source>
</reference>
<feature type="transmembrane region" description="Helical" evidence="8">
    <location>
        <begin position="170"/>
        <end position="196"/>
    </location>
</feature>
<name>A0ABY5P300_9LACT</name>
<dbReference type="PANTHER" id="PTHR21716">
    <property type="entry name" value="TRANSMEMBRANE PROTEIN"/>
    <property type="match status" value="1"/>
</dbReference>
<dbReference type="Pfam" id="PF01594">
    <property type="entry name" value="AI-2E_transport"/>
    <property type="match status" value="1"/>
</dbReference>
<feature type="transmembrane region" description="Helical" evidence="8">
    <location>
        <begin position="42"/>
        <end position="63"/>
    </location>
</feature>
<feature type="transmembrane region" description="Helical" evidence="8">
    <location>
        <begin position="239"/>
        <end position="259"/>
    </location>
</feature>
<evidence type="ECO:0000313" key="10">
    <source>
        <dbReference type="Proteomes" id="UP001315967"/>
    </source>
</evidence>
<keyword evidence="7 8" id="KW-0472">Membrane</keyword>
<proteinExistence type="inferred from homology"/>
<evidence type="ECO:0000313" key="9">
    <source>
        <dbReference type="EMBL" id="UUX32823.1"/>
    </source>
</evidence>
<dbReference type="EMBL" id="CP102453">
    <property type="protein sequence ID" value="UUX32823.1"/>
    <property type="molecule type" value="Genomic_DNA"/>
</dbReference>
<keyword evidence="4" id="KW-1003">Cell membrane</keyword>
<evidence type="ECO:0000256" key="7">
    <source>
        <dbReference type="ARBA" id="ARBA00023136"/>
    </source>
</evidence>
<evidence type="ECO:0000256" key="4">
    <source>
        <dbReference type="ARBA" id="ARBA00022475"/>
    </source>
</evidence>
<comment type="similarity">
    <text evidence="2">Belongs to the autoinducer-2 exporter (AI-2E) (TC 2.A.86) family.</text>
</comment>
<evidence type="ECO:0000256" key="6">
    <source>
        <dbReference type="ARBA" id="ARBA00022989"/>
    </source>
</evidence>
<gene>
    <name evidence="9" type="ORF">NRE15_07795</name>
</gene>
<organism evidence="9 10">
    <name type="scientific">Fundicoccus culcitae</name>
    <dbReference type="NCBI Taxonomy" id="2969821"/>
    <lineage>
        <taxon>Bacteria</taxon>
        <taxon>Bacillati</taxon>
        <taxon>Bacillota</taxon>
        <taxon>Bacilli</taxon>
        <taxon>Lactobacillales</taxon>
        <taxon>Aerococcaceae</taxon>
        <taxon>Fundicoccus</taxon>
    </lineage>
</organism>